<evidence type="ECO:0000313" key="3">
    <source>
        <dbReference type="Proteomes" id="UP001139336"/>
    </source>
</evidence>
<dbReference type="Proteomes" id="UP001139336">
    <property type="component" value="Unassembled WGS sequence"/>
</dbReference>
<accession>A0A9X1QU43</accession>
<dbReference type="EMBL" id="JAKGSI010000005">
    <property type="protein sequence ID" value="MCF4007559.1"/>
    <property type="molecule type" value="Genomic_DNA"/>
</dbReference>
<comment type="caution">
    <text evidence="2">The sequence shown here is derived from an EMBL/GenBank/DDBJ whole genome shotgun (WGS) entry which is preliminary data.</text>
</comment>
<organism evidence="2 3">
    <name type="scientific">Corynebacterium uropygiale</name>
    <dbReference type="NCBI Taxonomy" id="1775911"/>
    <lineage>
        <taxon>Bacteria</taxon>
        <taxon>Bacillati</taxon>
        <taxon>Actinomycetota</taxon>
        <taxon>Actinomycetes</taxon>
        <taxon>Mycobacteriales</taxon>
        <taxon>Corynebacteriaceae</taxon>
        <taxon>Corynebacterium</taxon>
    </lineage>
</organism>
<gene>
    <name evidence="2" type="ORF">L1O03_10320</name>
</gene>
<name>A0A9X1QU43_9CORY</name>
<proteinExistence type="predicted"/>
<feature type="compositionally biased region" description="Low complexity" evidence="1">
    <location>
        <begin position="40"/>
        <end position="56"/>
    </location>
</feature>
<keyword evidence="3" id="KW-1185">Reference proteome</keyword>
<evidence type="ECO:0000256" key="1">
    <source>
        <dbReference type="SAM" id="MobiDB-lite"/>
    </source>
</evidence>
<dbReference type="RefSeq" id="WP_236119692.1">
    <property type="nucleotide sequence ID" value="NZ_JAKGSI010000005.1"/>
</dbReference>
<protein>
    <submittedName>
        <fullName evidence="2">DUF3558 domain-containing protein</fullName>
    </submittedName>
</protein>
<dbReference type="Pfam" id="PF12079">
    <property type="entry name" value="DUF3558"/>
    <property type="match status" value="1"/>
</dbReference>
<reference evidence="2" key="1">
    <citation type="submission" date="2022-01" db="EMBL/GenBank/DDBJ databases">
        <title>Corynebacterium sp. nov isolated from isolated from the feces of the greater white-fronted geese (Anser albifrons) at Poyang Lake, PR China.</title>
        <authorList>
            <person name="Liu Q."/>
        </authorList>
    </citation>
    <scope>NUCLEOTIDE SEQUENCE</scope>
    <source>
        <strain evidence="2">JCM 32435</strain>
    </source>
</reference>
<dbReference type="InterPro" id="IPR024520">
    <property type="entry name" value="DUF3558"/>
</dbReference>
<dbReference type="AlphaFoldDB" id="A0A9X1QU43"/>
<evidence type="ECO:0000313" key="2">
    <source>
        <dbReference type="EMBL" id="MCF4007559.1"/>
    </source>
</evidence>
<sequence length="215" mass="23423">MTSELSPPRLTVLLFSLLTTGALCTGCTQPTEQASEHAAADTPASTSSSPTIHPSALDPNRPFPIGDFDSTDPNFRPRDICAEITDEMAAEIGLGPSITRDLASQNQYVHHCSFKSPYEDTFALYLVSSDAFPKENVEKTTRIIDDSFFTDIPDIYTFVMPQNTGDCHAGMSTKEGRLGVLYSEPDSSNTQERLCSEAAGTLRKLYLSLGGVHEY</sequence>
<feature type="region of interest" description="Disordered" evidence="1">
    <location>
        <begin position="34"/>
        <end position="76"/>
    </location>
</feature>